<reference evidence="2" key="1">
    <citation type="submission" date="2015-01" db="EMBL/GenBank/DDBJ databases">
        <authorList>
            <person name="Aksoy S."/>
            <person name="Warren W."/>
            <person name="Wilson R.K."/>
        </authorList>
    </citation>
    <scope>NUCLEOTIDE SEQUENCE [LARGE SCALE GENOMIC DNA]</scope>
    <source>
        <strain evidence="2">IAEA</strain>
    </source>
</reference>
<dbReference type="Proteomes" id="UP000092460">
    <property type="component" value="Unassembled WGS sequence"/>
</dbReference>
<proteinExistence type="predicted"/>
<evidence type="ECO:0000313" key="2">
    <source>
        <dbReference type="Proteomes" id="UP000092460"/>
    </source>
</evidence>
<dbReference type="AlphaFoldDB" id="A0A1B0BHP1"/>
<keyword evidence="2" id="KW-1185">Reference proteome</keyword>
<dbReference type="EnsemblMetazoa" id="GPPI030439-RA">
    <property type="protein sequence ID" value="GPPI030439-PA"/>
    <property type="gene ID" value="GPPI030439"/>
</dbReference>
<sequence>MNQSFNLQKKKKNYWNTEISTEVSTVCFYDTSLQDREAFHPSHMFALRHINTLESEEQQEGHHKTEQTHSFRKGETQNSIGEQLLFQRWISSVTNDKGTKYCSDTGTCLYWKDLYANSHNSILIYSKKKKKRREC</sequence>
<accession>A0A1B0BHP1</accession>
<dbReference type="EMBL" id="JXJN01014481">
    <property type="status" value="NOT_ANNOTATED_CDS"/>
    <property type="molecule type" value="Genomic_DNA"/>
</dbReference>
<reference evidence="1" key="2">
    <citation type="submission" date="2020-05" db="UniProtKB">
        <authorList>
            <consortium name="EnsemblMetazoa"/>
        </authorList>
    </citation>
    <scope>IDENTIFICATION</scope>
    <source>
        <strain evidence="1">IAEA</strain>
    </source>
</reference>
<name>A0A1B0BHP1_9MUSC</name>
<protein>
    <submittedName>
        <fullName evidence="1">Uncharacterized protein</fullName>
    </submittedName>
</protein>
<evidence type="ECO:0000313" key="1">
    <source>
        <dbReference type="EnsemblMetazoa" id="GPPI030439-PA"/>
    </source>
</evidence>
<organism evidence="1 2">
    <name type="scientific">Glossina palpalis gambiensis</name>
    <dbReference type="NCBI Taxonomy" id="67801"/>
    <lineage>
        <taxon>Eukaryota</taxon>
        <taxon>Metazoa</taxon>
        <taxon>Ecdysozoa</taxon>
        <taxon>Arthropoda</taxon>
        <taxon>Hexapoda</taxon>
        <taxon>Insecta</taxon>
        <taxon>Pterygota</taxon>
        <taxon>Neoptera</taxon>
        <taxon>Endopterygota</taxon>
        <taxon>Diptera</taxon>
        <taxon>Brachycera</taxon>
        <taxon>Muscomorpha</taxon>
        <taxon>Hippoboscoidea</taxon>
        <taxon>Glossinidae</taxon>
        <taxon>Glossina</taxon>
    </lineage>
</organism>
<dbReference type="VEuPathDB" id="VectorBase:GPPI030439"/>